<dbReference type="CDD" id="cd01065">
    <property type="entry name" value="NAD_bind_Shikimate_DH"/>
    <property type="match status" value="1"/>
</dbReference>
<dbReference type="GO" id="GO:0009423">
    <property type="term" value="P:chorismate biosynthetic process"/>
    <property type="evidence" value="ECO:0007669"/>
    <property type="project" value="UniProtKB-UniRule"/>
</dbReference>
<dbReference type="InterPro" id="IPR041121">
    <property type="entry name" value="SDH_C"/>
</dbReference>
<dbReference type="InterPro" id="IPR022893">
    <property type="entry name" value="Shikimate_DH_fam"/>
</dbReference>
<comment type="caution">
    <text evidence="12">The sequence shown here is derived from an EMBL/GenBank/DDBJ whole genome shotgun (WGS) entry which is preliminary data.</text>
</comment>
<comment type="pathway">
    <text evidence="1 8">Metabolic intermediate biosynthesis; chorismate biosynthesis; chorismate from D-erythrose 4-phosphate and phosphoenolpyruvate: step 4/7.</text>
</comment>
<evidence type="ECO:0000256" key="8">
    <source>
        <dbReference type="HAMAP-Rule" id="MF_00222"/>
    </source>
</evidence>
<dbReference type="PANTHER" id="PTHR21089">
    <property type="entry name" value="SHIKIMATE DEHYDROGENASE"/>
    <property type="match status" value="1"/>
</dbReference>
<feature type="binding site" evidence="8">
    <location>
        <position position="102"/>
    </location>
    <ligand>
        <name>shikimate</name>
        <dbReference type="ChEBI" id="CHEBI:36208"/>
    </ligand>
</feature>
<feature type="binding site" evidence="8">
    <location>
        <position position="218"/>
    </location>
    <ligand>
        <name>shikimate</name>
        <dbReference type="ChEBI" id="CHEBI:36208"/>
    </ligand>
</feature>
<sequence>MDRYAVIGNPIAQSKSPFIHTLFARQTQQDMVYDAKLGEPGEFDDLVSRLRGEGYKGFNITAPFKEDAFAFATGLSKRAKLAGAVNTLNFTDDGLVFGDTTDGAGLLQDLKDQHVELRDQRILLLGAGGAARGVLQSLLQAQPKSLLIANRSVDKAEHLAQLFSEFKGDCELSFTPLDELSQSFDLVINSTSAGLHGELPQIPAAIFGSTTVSYDMSYSAELTGFNRWAQSHGAAKLVDGLGMLVNQAAESFSIWRGIRPGTRSVYRELRRNMSN</sequence>
<evidence type="ECO:0000259" key="10">
    <source>
        <dbReference type="Pfam" id="PF08501"/>
    </source>
</evidence>
<keyword evidence="3 8" id="KW-0028">Amino-acid biosynthesis</keyword>
<evidence type="ECO:0000313" key="13">
    <source>
        <dbReference type="Proteomes" id="UP000286482"/>
    </source>
</evidence>
<keyword evidence="5 8" id="KW-0560">Oxidoreductase</keyword>
<comment type="subunit">
    <text evidence="8">Homodimer.</text>
</comment>
<dbReference type="InterPro" id="IPR046346">
    <property type="entry name" value="Aminoacid_DH-like_N_sf"/>
</dbReference>
<gene>
    <name evidence="8" type="primary">aroE</name>
    <name evidence="12" type="ORF">DBZ36_00035</name>
</gene>
<feature type="domain" description="Shikimate dehydrogenase substrate binding N-terminal" evidence="10">
    <location>
        <begin position="6"/>
        <end position="88"/>
    </location>
</feature>
<dbReference type="GO" id="GO:0004764">
    <property type="term" value="F:shikimate 3-dehydrogenase (NADP+) activity"/>
    <property type="evidence" value="ECO:0007669"/>
    <property type="project" value="UniProtKB-UniRule"/>
</dbReference>
<dbReference type="Gene3D" id="3.40.50.720">
    <property type="entry name" value="NAD(P)-binding Rossmann-like Domain"/>
    <property type="match status" value="1"/>
</dbReference>
<evidence type="ECO:0000256" key="3">
    <source>
        <dbReference type="ARBA" id="ARBA00022605"/>
    </source>
</evidence>
<dbReference type="EC" id="1.1.1.25" evidence="2 8"/>
<dbReference type="FunFam" id="3.40.50.720:FF:000104">
    <property type="entry name" value="Shikimate dehydrogenase (NADP(+))"/>
    <property type="match status" value="1"/>
</dbReference>
<dbReference type="InterPro" id="IPR036291">
    <property type="entry name" value="NAD(P)-bd_dom_sf"/>
</dbReference>
<dbReference type="AlphaFoldDB" id="A0A420EMY2"/>
<dbReference type="InterPro" id="IPR013708">
    <property type="entry name" value="Shikimate_DH-bd_N"/>
</dbReference>
<dbReference type="Proteomes" id="UP000286482">
    <property type="component" value="Unassembled WGS sequence"/>
</dbReference>
<name>A0A420EMY2_9ALTE</name>
<comment type="similarity">
    <text evidence="8">Belongs to the shikimate dehydrogenase family.</text>
</comment>
<dbReference type="Gene3D" id="3.40.50.10860">
    <property type="entry name" value="Leucine Dehydrogenase, chain A, domain 1"/>
    <property type="match status" value="1"/>
</dbReference>
<evidence type="ECO:0000259" key="11">
    <source>
        <dbReference type="Pfam" id="PF18317"/>
    </source>
</evidence>
<proteinExistence type="inferred from homology"/>
<dbReference type="NCBIfam" id="NF001310">
    <property type="entry name" value="PRK00258.1-2"/>
    <property type="match status" value="1"/>
</dbReference>
<dbReference type="GO" id="GO:0009073">
    <property type="term" value="P:aromatic amino acid family biosynthetic process"/>
    <property type="evidence" value="ECO:0007669"/>
    <property type="project" value="UniProtKB-KW"/>
</dbReference>
<feature type="binding site" evidence="8">
    <location>
        <position position="247"/>
    </location>
    <ligand>
        <name>shikimate</name>
        <dbReference type="ChEBI" id="CHEBI:36208"/>
    </ligand>
</feature>
<dbReference type="SUPFAM" id="SSF53223">
    <property type="entry name" value="Aminoacid dehydrogenase-like, N-terminal domain"/>
    <property type="match status" value="1"/>
</dbReference>
<dbReference type="InterPro" id="IPR006151">
    <property type="entry name" value="Shikm_DH/Glu-tRNA_Rdtase"/>
</dbReference>
<comment type="function">
    <text evidence="8">Involved in the biosynthesis of the chorismate, which leads to the biosynthesis of aromatic amino acids. Catalyzes the reversible NADPH linked reduction of 3-dehydroshikimate (DHSA) to yield shikimate (SA).</text>
</comment>
<evidence type="ECO:0000256" key="6">
    <source>
        <dbReference type="ARBA" id="ARBA00023141"/>
    </source>
</evidence>
<feature type="active site" description="Proton acceptor" evidence="8">
    <location>
        <position position="65"/>
    </location>
</feature>
<feature type="binding site" evidence="8">
    <location>
        <begin position="126"/>
        <end position="130"/>
    </location>
    <ligand>
        <name>NADP(+)</name>
        <dbReference type="ChEBI" id="CHEBI:58349"/>
    </ligand>
</feature>
<feature type="binding site" evidence="8">
    <location>
        <position position="86"/>
    </location>
    <ligand>
        <name>shikimate</name>
        <dbReference type="ChEBI" id="CHEBI:36208"/>
    </ligand>
</feature>
<feature type="domain" description="Quinate/shikimate 5-dehydrogenase/glutamyl-tRNA reductase" evidence="9">
    <location>
        <begin position="114"/>
        <end position="193"/>
    </location>
</feature>
<feature type="binding site" evidence="8">
    <location>
        <position position="240"/>
    </location>
    <ligand>
        <name>NADP(+)</name>
        <dbReference type="ChEBI" id="CHEBI:58349"/>
    </ligand>
</feature>
<dbReference type="GO" id="GO:0005829">
    <property type="term" value="C:cytosol"/>
    <property type="evidence" value="ECO:0007669"/>
    <property type="project" value="TreeGrafter"/>
</dbReference>
<dbReference type="PANTHER" id="PTHR21089:SF1">
    <property type="entry name" value="BIFUNCTIONAL 3-DEHYDROQUINATE DEHYDRATASE_SHIKIMATE DEHYDROGENASE, CHLOROPLASTIC"/>
    <property type="match status" value="1"/>
</dbReference>
<dbReference type="Pfam" id="PF01488">
    <property type="entry name" value="Shikimate_DH"/>
    <property type="match status" value="1"/>
</dbReference>
<keyword evidence="6 8" id="KW-0057">Aromatic amino acid biosynthesis</keyword>
<dbReference type="NCBIfam" id="TIGR00507">
    <property type="entry name" value="aroE"/>
    <property type="match status" value="1"/>
</dbReference>
<comment type="caution">
    <text evidence="8">Lacks conserved residue(s) required for the propagation of feature annotation.</text>
</comment>
<dbReference type="InterPro" id="IPR011342">
    <property type="entry name" value="Shikimate_DH"/>
</dbReference>
<feature type="binding site" evidence="8">
    <location>
        <position position="61"/>
    </location>
    <ligand>
        <name>shikimate</name>
        <dbReference type="ChEBI" id="CHEBI:36208"/>
    </ligand>
</feature>
<feature type="binding site" evidence="8">
    <location>
        <begin position="14"/>
        <end position="16"/>
    </location>
    <ligand>
        <name>shikimate</name>
        <dbReference type="ChEBI" id="CHEBI:36208"/>
    </ligand>
</feature>
<dbReference type="SUPFAM" id="SSF51735">
    <property type="entry name" value="NAD(P)-binding Rossmann-fold domains"/>
    <property type="match status" value="1"/>
</dbReference>
<dbReference type="GO" id="GO:0050661">
    <property type="term" value="F:NADP binding"/>
    <property type="evidence" value="ECO:0007669"/>
    <property type="project" value="InterPro"/>
</dbReference>
<dbReference type="OrthoDB" id="9776868at2"/>
<dbReference type="EMBL" id="RAQO01000001">
    <property type="protein sequence ID" value="RKF22072.1"/>
    <property type="molecule type" value="Genomic_DNA"/>
</dbReference>
<evidence type="ECO:0000256" key="4">
    <source>
        <dbReference type="ARBA" id="ARBA00022857"/>
    </source>
</evidence>
<evidence type="ECO:0000256" key="7">
    <source>
        <dbReference type="ARBA" id="ARBA00049442"/>
    </source>
</evidence>
<dbReference type="RefSeq" id="WP_120352875.1">
    <property type="nucleotide sequence ID" value="NZ_RAQO01000001.1"/>
</dbReference>
<evidence type="ECO:0000256" key="1">
    <source>
        <dbReference type="ARBA" id="ARBA00004871"/>
    </source>
</evidence>
<organism evidence="12 13">
    <name type="scientific">Alginatibacterium sediminis</name>
    <dbReference type="NCBI Taxonomy" id="2164068"/>
    <lineage>
        <taxon>Bacteria</taxon>
        <taxon>Pseudomonadati</taxon>
        <taxon>Pseudomonadota</taxon>
        <taxon>Gammaproteobacteria</taxon>
        <taxon>Alteromonadales</taxon>
        <taxon>Alteromonadaceae</taxon>
        <taxon>Alginatibacterium</taxon>
    </lineage>
</organism>
<accession>A0A420EMY2</accession>
<dbReference type="GO" id="GO:0008652">
    <property type="term" value="P:amino acid biosynthetic process"/>
    <property type="evidence" value="ECO:0007669"/>
    <property type="project" value="UniProtKB-KW"/>
</dbReference>
<keyword evidence="13" id="KW-1185">Reference proteome</keyword>
<dbReference type="GO" id="GO:0019632">
    <property type="term" value="P:shikimate metabolic process"/>
    <property type="evidence" value="ECO:0007669"/>
    <property type="project" value="InterPro"/>
</dbReference>
<dbReference type="UniPathway" id="UPA00053">
    <property type="reaction ID" value="UER00087"/>
</dbReference>
<dbReference type="FunFam" id="3.40.50.10860:FF:000006">
    <property type="entry name" value="Shikimate dehydrogenase (NADP(+))"/>
    <property type="match status" value="1"/>
</dbReference>
<evidence type="ECO:0000256" key="5">
    <source>
        <dbReference type="ARBA" id="ARBA00023002"/>
    </source>
</evidence>
<dbReference type="HAMAP" id="MF_00222">
    <property type="entry name" value="Shikimate_DH_AroE"/>
    <property type="match status" value="1"/>
</dbReference>
<dbReference type="Pfam" id="PF08501">
    <property type="entry name" value="Shikimate_dh_N"/>
    <property type="match status" value="1"/>
</dbReference>
<feature type="domain" description="SDH C-terminal" evidence="11">
    <location>
        <begin position="240"/>
        <end position="270"/>
    </location>
</feature>
<keyword evidence="4 8" id="KW-0521">NADP</keyword>
<dbReference type="Pfam" id="PF18317">
    <property type="entry name" value="SDH_C"/>
    <property type="match status" value="1"/>
</dbReference>
<protein>
    <recommendedName>
        <fullName evidence="2 8">Shikimate dehydrogenase (NADP(+))</fullName>
        <shortName evidence="8">SDH</shortName>
        <ecNumber evidence="2 8">1.1.1.25</ecNumber>
    </recommendedName>
</protein>
<comment type="catalytic activity">
    <reaction evidence="7 8">
        <text>shikimate + NADP(+) = 3-dehydroshikimate + NADPH + H(+)</text>
        <dbReference type="Rhea" id="RHEA:17737"/>
        <dbReference type="ChEBI" id="CHEBI:15378"/>
        <dbReference type="ChEBI" id="CHEBI:16630"/>
        <dbReference type="ChEBI" id="CHEBI:36208"/>
        <dbReference type="ChEBI" id="CHEBI:57783"/>
        <dbReference type="ChEBI" id="CHEBI:58349"/>
        <dbReference type="EC" id="1.1.1.25"/>
    </reaction>
</comment>
<reference evidence="12 13" key="1">
    <citation type="submission" date="2018-09" db="EMBL/GenBank/DDBJ databases">
        <authorList>
            <person name="Wang Z."/>
        </authorList>
    </citation>
    <scope>NUCLEOTIDE SEQUENCE [LARGE SCALE GENOMIC DNA]</scope>
    <source>
        <strain evidence="12 13">ALS 81</strain>
    </source>
</reference>
<evidence type="ECO:0000259" key="9">
    <source>
        <dbReference type="Pfam" id="PF01488"/>
    </source>
</evidence>
<feature type="binding site" evidence="8">
    <location>
        <position position="216"/>
    </location>
    <ligand>
        <name>NADP(+)</name>
        <dbReference type="ChEBI" id="CHEBI:58349"/>
    </ligand>
</feature>
<evidence type="ECO:0000256" key="2">
    <source>
        <dbReference type="ARBA" id="ARBA00012962"/>
    </source>
</evidence>
<evidence type="ECO:0000313" key="12">
    <source>
        <dbReference type="EMBL" id="RKF22072.1"/>
    </source>
</evidence>